<organism evidence="1 2">
    <name type="scientific">Streptomyces natalensis ATCC 27448</name>
    <dbReference type="NCBI Taxonomy" id="1240678"/>
    <lineage>
        <taxon>Bacteria</taxon>
        <taxon>Bacillati</taxon>
        <taxon>Actinomycetota</taxon>
        <taxon>Actinomycetes</taxon>
        <taxon>Kitasatosporales</taxon>
        <taxon>Streptomycetaceae</taxon>
        <taxon>Streptomyces</taxon>
    </lineage>
</organism>
<name>A0A0D7CGP1_9ACTN</name>
<reference evidence="1 2" key="1">
    <citation type="submission" date="2014-09" db="EMBL/GenBank/DDBJ databases">
        <title>Draft genome sequence of Streptomyces natalensis ATCC 27448, producer of the antifungal pimaricin.</title>
        <authorList>
            <person name="Mendes M.V."/>
            <person name="Beites T."/>
            <person name="Pires S."/>
            <person name="Santos C.L."/>
            <person name="Moradas-Ferreira P."/>
        </authorList>
    </citation>
    <scope>NUCLEOTIDE SEQUENCE [LARGE SCALE GENOMIC DNA]</scope>
    <source>
        <strain evidence="1 2">ATCC 27448</strain>
    </source>
</reference>
<evidence type="ECO:0008006" key="3">
    <source>
        <dbReference type="Google" id="ProtNLM"/>
    </source>
</evidence>
<dbReference type="EMBL" id="JRKI01000034">
    <property type="protein sequence ID" value="KIZ15363.1"/>
    <property type="molecule type" value="Genomic_DNA"/>
</dbReference>
<gene>
    <name evidence="1" type="ORF">SNA_27815</name>
</gene>
<dbReference type="AlphaFoldDB" id="A0A0D7CGP1"/>
<dbReference type="Proteomes" id="UP000032458">
    <property type="component" value="Unassembled WGS sequence"/>
</dbReference>
<proteinExistence type="predicted"/>
<accession>A0A0D7CGP1</accession>
<evidence type="ECO:0000313" key="1">
    <source>
        <dbReference type="EMBL" id="KIZ15363.1"/>
    </source>
</evidence>
<evidence type="ECO:0000313" key="2">
    <source>
        <dbReference type="Proteomes" id="UP000032458"/>
    </source>
</evidence>
<keyword evidence="2" id="KW-1185">Reference proteome</keyword>
<protein>
    <recommendedName>
        <fullName evidence="3">Secreted protein</fullName>
    </recommendedName>
</protein>
<comment type="caution">
    <text evidence="1">The sequence shown here is derived from an EMBL/GenBank/DDBJ whole genome shotgun (WGS) entry which is preliminary data.</text>
</comment>
<sequence>MTIAAVLLGALTTYATNQLAERSKRREARRVRWDEKKFDAYADYISKVRATISANVVLYEVREGIRTMPRSEQDLRLDLTEAGRVQAIAFERVMLLAGDAVIEAAHTVQEAMAACGWQAQGTVEGTLDKWRELHSATFRAINHFHEQARVDLGVSGRFEGEQHSARGLLIPASRNAEASTSNPQSVDHG</sequence>
<dbReference type="PATRIC" id="fig|1240678.4.peg.5928"/>